<evidence type="ECO:0000256" key="2">
    <source>
        <dbReference type="ARBA" id="ARBA00022679"/>
    </source>
</evidence>
<dbReference type="AlphaFoldDB" id="A0A2U3K6E7"/>
<evidence type="ECO:0000256" key="5">
    <source>
        <dbReference type="ARBA" id="ARBA00022840"/>
    </source>
</evidence>
<evidence type="ECO:0000259" key="9">
    <source>
        <dbReference type="Pfam" id="PF02782"/>
    </source>
</evidence>
<proteinExistence type="inferred from homology"/>
<dbReference type="PANTHER" id="PTHR10196">
    <property type="entry name" value="SUGAR KINASE"/>
    <property type="match status" value="1"/>
</dbReference>
<gene>
    <name evidence="10" type="primary">rhaB</name>
    <name evidence="10" type="ORF">SBA1_140027</name>
</gene>
<accession>A0A2U3K6E7</accession>
<dbReference type="InterPro" id="IPR018485">
    <property type="entry name" value="FGGY_C"/>
</dbReference>
<dbReference type="GO" id="GO:0005524">
    <property type="term" value="F:ATP binding"/>
    <property type="evidence" value="ECO:0007669"/>
    <property type="project" value="UniProtKB-KW"/>
</dbReference>
<protein>
    <submittedName>
        <fullName evidence="10">Rhamnulokinase</fullName>
        <ecNumber evidence="10">2.7.1.5</ecNumber>
    </submittedName>
</protein>
<dbReference type="Pfam" id="PF00370">
    <property type="entry name" value="FGGY_N"/>
    <property type="match status" value="1"/>
</dbReference>
<sequence length="499" mass="54598">MRSTTNFVAIDLGASSGRLAVGRWDGKRFDLQELHRFANGYVNVDGHLKWDVSRLWSEIKSGLRKYASRYSEPLAGISVDAWGVDFALLDKGGELLGAPFHYRDSRTDGVPQRVFAHVPEPDIYQRTGIRTMQINTLFQLFSMVESGDRNLADARHLLMIPDLFHFWLSGEKSVEYTEASTTQMLSCRERTWACDLLDRIGIPGNILGPITHPATVLGTLKAELLEDCGLKSPVPVIAAGSHDTASAVAAVPHLDQHSAYISSGTWSLMGIECDEPVTSDEALSQAFTNEGGVNGNIRFLRNISGLWLLQECVRQWRSEGRQYSWNEVMELAADAAPFRSLIDVDASEFLAPDDMPAAIRAHCRRTGQPELRDDRAVARCCLESLALKYRTVLGALETLSGRELKTIRIVGGGGQNKLLSQLTADICQRVVVTGPVEASALGNVMVQAVATGSLASITEGRESIALSADLATYEPRPLNGLDDAYDRYDSCQGMPSGIP</sequence>
<keyword evidence="2 10" id="KW-0808">Transferase</keyword>
<feature type="domain" description="Carbohydrate kinase FGGY N-terminal" evidence="8">
    <location>
        <begin position="8"/>
        <end position="248"/>
    </location>
</feature>
<evidence type="ECO:0000256" key="1">
    <source>
        <dbReference type="ARBA" id="ARBA00009156"/>
    </source>
</evidence>
<evidence type="ECO:0000256" key="3">
    <source>
        <dbReference type="ARBA" id="ARBA00022741"/>
    </source>
</evidence>
<dbReference type="InterPro" id="IPR000577">
    <property type="entry name" value="Carb_kinase_FGGY"/>
</dbReference>
<dbReference type="InterPro" id="IPR018484">
    <property type="entry name" value="FGGY_N"/>
</dbReference>
<evidence type="ECO:0000259" key="8">
    <source>
        <dbReference type="Pfam" id="PF00370"/>
    </source>
</evidence>
<dbReference type="EC" id="2.7.1.5" evidence="10"/>
<dbReference type="GO" id="GO:0019301">
    <property type="term" value="P:rhamnose catabolic process"/>
    <property type="evidence" value="ECO:0007669"/>
    <property type="project" value="InterPro"/>
</dbReference>
<dbReference type="PIRSF" id="PIRSF000538">
    <property type="entry name" value="GlpK"/>
    <property type="match status" value="1"/>
</dbReference>
<evidence type="ECO:0000313" key="11">
    <source>
        <dbReference type="Proteomes" id="UP000238701"/>
    </source>
</evidence>
<evidence type="ECO:0000256" key="7">
    <source>
        <dbReference type="ARBA" id="ARBA00023308"/>
    </source>
</evidence>
<keyword evidence="3" id="KW-0547">Nucleotide-binding</keyword>
<dbReference type="GO" id="GO:0006071">
    <property type="term" value="P:glycerol metabolic process"/>
    <property type="evidence" value="ECO:0007669"/>
    <property type="project" value="TreeGrafter"/>
</dbReference>
<reference evidence="11" key="1">
    <citation type="submission" date="2018-02" db="EMBL/GenBank/DDBJ databases">
        <authorList>
            <person name="Hausmann B."/>
        </authorList>
    </citation>
    <scope>NUCLEOTIDE SEQUENCE [LARGE SCALE GENOMIC DNA]</scope>
    <source>
        <strain evidence="11">Peat soil MAG SbA1</strain>
    </source>
</reference>
<evidence type="ECO:0000256" key="6">
    <source>
        <dbReference type="ARBA" id="ARBA00023157"/>
    </source>
</evidence>
<dbReference type="PANTHER" id="PTHR10196:SF93">
    <property type="entry name" value="L-RHAMNULOKINASE"/>
    <property type="match status" value="1"/>
</dbReference>
<dbReference type="CDD" id="cd07771">
    <property type="entry name" value="ASKHA_NBD_FGGY_RhaB-like"/>
    <property type="match status" value="1"/>
</dbReference>
<keyword evidence="6" id="KW-1015">Disulfide bond</keyword>
<evidence type="ECO:0000256" key="4">
    <source>
        <dbReference type="ARBA" id="ARBA00022777"/>
    </source>
</evidence>
<comment type="similarity">
    <text evidence="1">Belongs to the FGGY kinase family.</text>
</comment>
<keyword evidence="5" id="KW-0067">ATP-binding</keyword>
<dbReference type="SUPFAM" id="SSF53067">
    <property type="entry name" value="Actin-like ATPase domain"/>
    <property type="match status" value="2"/>
</dbReference>
<feature type="domain" description="Carbohydrate kinase FGGY C-terminal" evidence="9">
    <location>
        <begin position="259"/>
        <end position="450"/>
    </location>
</feature>
<organism evidence="10 11">
    <name type="scientific">Candidatus Sulfotelmatobacter kueseliae</name>
    <dbReference type="NCBI Taxonomy" id="2042962"/>
    <lineage>
        <taxon>Bacteria</taxon>
        <taxon>Pseudomonadati</taxon>
        <taxon>Acidobacteriota</taxon>
        <taxon>Terriglobia</taxon>
        <taxon>Terriglobales</taxon>
        <taxon>Candidatus Korobacteraceae</taxon>
        <taxon>Candidatus Sulfotelmatobacter</taxon>
    </lineage>
</organism>
<dbReference type="GO" id="GO:0005829">
    <property type="term" value="C:cytosol"/>
    <property type="evidence" value="ECO:0007669"/>
    <property type="project" value="TreeGrafter"/>
</dbReference>
<dbReference type="OrthoDB" id="9761504at2"/>
<dbReference type="GO" id="GO:0004370">
    <property type="term" value="F:glycerol kinase activity"/>
    <property type="evidence" value="ECO:0007669"/>
    <property type="project" value="TreeGrafter"/>
</dbReference>
<dbReference type="GO" id="GO:0008993">
    <property type="term" value="F:rhamnulokinase activity"/>
    <property type="evidence" value="ECO:0007669"/>
    <property type="project" value="UniProtKB-EC"/>
</dbReference>
<dbReference type="Proteomes" id="UP000238701">
    <property type="component" value="Unassembled WGS sequence"/>
</dbReference>
<keyword evidence="4 10" id="KW-0418">Kinase</keyword>
<dbReference type="InterPro" id="IPR013449">
    <property type="entry name" value="Rhamnulokinase"/>
</dbReference>
<evidence type="ECO:0000313" key="10">
    <source>
        <dbReference type="EMBL" id="SPF35137.1"/>
    </source>
</evidence>
<dbReference type="EMBL" id="OMOD01000046">
    <property type="protein sequence ID" value="SPF35137.1"/>
    <property type="molecule type" value="Genomic_DNA"/>
</dbReference>
<dbReference type="Gene3D" id="3.30.420.40">
    <property type="match status" value="2"/>
</dbReference>
<dbReference type="InterPro" id="IPR043129">
    <property type="entry name" value="ATPase_NBD"/>
</dbReference>
<keyword evidence="7" id="KW-0684">Rhamnose metabolism</keyword>
<dbReference type="Pfam" id="PF02782">
    <property type="entry name" value="FGGY_C"/>
    <property type="match status" value="1"/>
</dbReference>
<name>A0A2U3K6E7_9BACT</name>